<evidence type="ECO:0000313" key="2">
    <source>
        <dbReference type="Proteomes" id="UP000260862"/>
    </source>
</evidence>
<dbReference type="AlphaFoldDB" id="A0A3E4MIU2"/>
<evidence type="ECO:0000313" key="1">
    <source>
        <dbReference type="EMBL" id="RGK49621.1"/>
    </source>
</evidence>
<dbReference type="RefSeq" id="WP_117674205.1">
    <property type="nucleotide sequence ID" value="NZ_CABOGR010000060.1"/>
</dbReference>
<organism evidence="1 2">
    <name type="scientific">Phocaeicola plebeius</name>
    <dbReference type="NCBI Taxonomy" id="310297"/>
    <lineage>
        <taxon>Bacteria</taxon>
        <taxon>Pseudomonadati</taxon>
        <taxon>Bacteroidota</taxon>
        <taxon>Bacteroidia</taxon>
        <taxon>Bacteroidales</taxon>
        <taxon>Bacteroidaceae</taxon>
        <taxon>Phocaeicola</taxon>
    </lineage>
</organism>
<comment type="caution">
    <text evidence="1">The sequence shown here is derived from an EMBL/GenBank/DDBJ whole genome shotgun (WGS) entry which is preliminary data.</text>
</comment>
<sequence length="288" mass="32848">MEIIQLLKNIDFENATPNDIRNILCSRTLPTILSEVIKGTYIVRARKGDGYTKRSQMTYCPIRFCTSIQRATLAGQTMFYGVISDDQAHLENARAISIGECSKLTREGKESIGREKFTLSYWEVIKPLRVISFVADSTFPEVQNNKLLNDLRDVFRKLLFTDQEKDLIRFISNEFSKIVTDNKEYLISATISSDIINNTEIDGIIFPSVQLGGQAGLNIALSTKAVNSKLRFIRTIGHTLYKNRDKSLLRMEKVTENKCKTKDLNQFNNQIILNELNIKSIKELPLII</sequence>
<dbReference type="EMBL" id="QSQT01000060">
    <property type="protein sequence ID" value="RGK49621.1"/>
    <property type="molecule type" value="Genomic_DNA"/>
</dbReference>
<dbReference type="Proteomes" id="UP000260862">
    <property type="component" value="Unassembled WGS sequence"/>
</dbReference>
<protein>
    <recommendedName>
        <fullName evidence="3">RES domain-containing protein</fullName>
    </recommendedName>
</protein>
<accession>A0A3E4MIU2</accession>
<keyword evidence="2" id="KW-1185">Reference proteome</keyword>
<proteinExistence type="predicted"/>
<evidence type="ECO:0008006" key="3">
    <source>
        <dbReference type="Google" id="ProtNLM"/>
    </source>
</evidence>
<reference evidence="1 2" key="1">
    <citation type="submission" date="2018-08" db="EMBL/GenBank/DDBJ databases">
        <title>A genome reference for cultivated species of the human gut microbiota.</title>
        <authorList>
            <person name="Zou Y."/>
            <person name="Xue W."/>
            <person name="Luo G."/>
        </authorList>
    </citation>
    <scope>NUCLEOTIDE SEQUENCE [LARGE SCALE GENOMIC DNA]</scope>
    <source>
        <strain evidence="1 2">TF10-3AC</strain>
    </source>
</reference>
<name>A0A3E4MIU2_9BACT</name>
<gene>
    <name evidence="1" type="ORF">DXD04_16460</name>
</gene>